<sequence length="235" mass="27228">MNHTIDIILISDAKCDDLMKLTMGAVRSATPHRVIVLESNLDVEYEGATTLHPEVPFNYNRYLNIGARYCESDYIFFGNNDILFEEGWDRTLIAAMRKHKIRSASPLCPNTHPKHYEITRNSGVIIGYEVYKLFCGWAFLWERSLYEQIGKMDESFTFWCSDNVVVEQLKCLGEKHMLVTSSVVDHIGGGSRTLIGLEDNLYKRYTKDELDTFNQRFDQKITMNDEDFPKAKFLK</sequence>
<evidence type="ECO:0000313" key="1">
    <source>
        <dbReference type="EMBL" id="MDN5214978.1"/>
    </source>
</evidence>
<dbReference type="EMBL" id="JAUJEB010000005">
    <property type="protein sequence ID" value="MDN5214978.1"/>
    <property type="molecule type" value="Genomic_DNA"/>
</dbReference>
<name>A0ABT8LB36_9BACT</name>
<gene>
    <name evidence="1" type="ORF">QQ020_23055</name>
</gene>
<keyword evidence="2" id="KW-1185">Reference proteome</keyword>
<dbReference type="Proteomes" id="UP001172083">
    <property type="component" value="Unassembled WGS sequence"/>
</dbReference>
<evidence type="ECO:0008006" key="3">
    <source>
        <dbReference type="Google" id="ProtNLM"/>
    </source>
</evidence>
<organism evidence="1 2">
    <name type="scientific">Agaribacillus aureus</name>
    <dbReference type="NCBI Taxonomy" id="3051825"/>
    <lineage>
        <taxon>Bacteria</taxon>
        <taxon>Pseudomonadati</taxon>
        <taxon>Bacteroidota</taxon>
        <taxon>Cytophagia</taxon>
        <taxon>Cytophagales</taxon>
        <taxon>Splendidivirgaceae</taxon>
        <taxon>Agaribacillus</taxon>
    </lineage>
</organism>
<dbReference type="RefSeq" id="WP_346760316.1">
    <property type="nucleotide sequence ID" value="NZ_JAUJEB010000005.1"/>
</dbReference>
<reference evidence="1" key="1">
    <citation type="submission" date="2023-06" db="EMBL/GenBank/DDBJ databases">
        <title>Genomic of Agaribacillus aureum.</title>
        <authorList>
            <person name="Wang G."/>
        </authorList>
    </citation>
    <scope>NUCLEOTIDE SEQUENCE</scope>
    <source>
        <strain evidence="1">BMA12</strain>
    </source>
</reference>
<accession>A0ABT8LB36</accession>
<evidence type="ECO:0000313" key="2">
    <source>
        <dbReference type="Proteomes" id="UP001172083"/>
    </source>
</evidence>
<protein>
    <recommendedName>
        <fullName evidence="3">Glycosyltransferase</fullName>
    </recommendedName>
</protein>
<dbReference type="SUPFAM" id="SSF53448">
    <property type="entry name" value="Nucleotide-diphospho-sugar transferases"/>
    <property type="match status" value="1"/>
</dbReference>
<comment type="caution">
    <text evidence="1">The sequence shown here is derived from an EMBL/GenBank/DDBJ whole genome shotgun (WGS) entry which is preliminary data.</text>
</comment>
<dbReference type="InterPro" id="IPR029044">
    <property type="entry name" value="Nucleotide-diphossugar_trans"/>
</dbReference>
<proteinExistence type="predicted"/>
<dbReference type="Gene3D" id="3.90.550.10">
    <property type="entry name" value="Spore Coat Polysaccharide Biosynthesis Protein SpsA, Chain A"/>
    <property type="match status" value="1"/>
</dbReference>